<gene>
    <name evidence="1" type="ORF">SAMN04487909_105124</name>
</gene>
<reference evidence="1 2" key="1">
    <citation type="submission" date="2016-10" db="EMBL/GenBank/DDBJ databases">
        <authorList>
            <person name="de Groot N.N."/>
        </authorList>
    </citation>
    <scope>NUCLEOTIDE SEQUENCE [LARGE SCALE GENOMIC DNA]</scope>
    <source>
        <strain evidence="1 2">DSM 2895</strain>
    </source>
</reference>
<accession>A0A1G8LN12</accession>
<evidence type="ECO:0000313" key="1">
    <source>
        <dbReference type="EMBL" id="SDI56600.1"/>
    </source>
</evidence>
<dbReference type="EMBL" id="FNED01000005">
    <property type="protein sequence ID" value="SDI56600.1"/>
    <property type="molecule type" value="Genomic_DNA"/>
</dbReference>
<dbReference type="Proteomes" id="UP000182836">
    <property type="component" value="Unassembled WGS sequence"/>
</dbReference>
<proteinExistence type="predicted"/>
<protein>
    <submittedName>
        <fullName evidence="1">Uncharacterized protein</fullName>
    </submittedName>
</protein>
<name>A0A1G8LN12_ANEMI</name>
<evidence type="ECO:0000313" key="2">
    <source>
        <dbReference type="Proteomes" id="UP000182836"/>
    </source>
</evidence>
<organism evidence="1 2">
    <name type="scientific">Aneurinibacillus migulanus</name>
    <name type="common">Bacillus migulanus</name>
    <dbReference type="NCBI Taxonomy" id="47500"/>
    <lineage>
        <taxon>Bacteria</taxon>
        <taxon>Bacillati</taxon>
        <taxon>Bacillota</taxon>
        <taxon>Bacilli</taxon>
        <taxon>Bacillales</taxon>
        <taxon>Paenibacillaceae</taxon>
        <taxon>Aneurinibacillus group</taxon>
        <taxon>Aneurinibacillus</taxon>
    </lineage>
</organism>
<sequence>MLLIFLFKGESEHWKMLYTISPNQKVKDYEGKDIMSNVESIRLKYKGNIKALSDVHKYRIGLTGAGTDMVFDRITDKRFKDTGEIYVENHASTSINKNENITGWVLLDLNKEGGTGEGIDLKPE</sequence>
<dbReference type="AlphaFoldDB" id="A0A1G8LN12"/>